<feature type="transmembrane region" description="Helical" evidence="7">
    <location>
        <begin position="155"/>
        <end position="188"/>
    </location>
</feature>
<proteinExistence type="inferred from homology"/>
<evidence type="ECO:0000256" key="7">
    <source>
        <dbReference type="SAM" id="Phobius"/>
    </source>
</evidence>
<keyword evidence="4 7" id="KW-0812">Transmembrane</keyword>
<evidence type="ECO:0000313" key="9">
    <source>
        <dbReference type="EMBL" id="QDT36173.1"/>
    </source>
</evidence>
<feature type="transmembrane region" description="Helical" evidence="7">
    <location>
        <begin position="212"/>
        <end position="231"/>
    </location>
</feature>
<reference evidence="9 10" key="1">
    <citation type="submission" date="2019-02" db="EMBL/GenBank/DDBJ databases">
        <title>Deep-cultivation of Planctomycetes and their phenomic and genomic characterization uncovers novel biology.</title>
        <authorList>
            <person name="Wiegand S."/>
            <person name="Jogler M."/>
            <person name="Boedeker C."/>
            <person name="Pinto D."/>
            <person name="Vollmers J."/>
            <person name="Rivas-Marin E."/>
            <person name="Kohn T."/>
            <person name="Peeters S.H."/>
            <person name="Heuer A."/>
            <person name="Rast P."/>
            <person name="Oberbeckmann S."/>
            <person name="Bunk B."/>
            <person name="Jeske O."/>
            <person name="Meyerdierks A."/>
            <person name="Storesund J.E."/>
            <person name="Kallscheuer N."/>
            <person name="Luecker S."/>
            <person name="Lage O.M."/>
            <person name="Pohl T."/>
            <person name="Merkel B.J."/>
            <person name="Hornburger P."/>
            <person name="Mueller R.-W."/>
            <person name="Bruemmer F."/>
            <person name="Labrenz M."/>
            <person name="Spormann A.M."/>
            <person name="Op den Camp H."/>
            <person name="Overmann J."/>
            <person name="Amann R."/>
            <person name="Jetten M.S.M."/>
            <person name="Mascher T."/>
            <person name="Medema M.H."/>
            <person name="Devos D.P."/>
            <person name="Kaster A.-K."/>
            <person name="Ovreas L."/>
            <person name="Rohde M."/>
            <person name="Galperin M.Y."/>
            <person name="Jogler C."/>
        </authorList>
    </citation>
    <scope>NUCLEOTIDE SEQUENCE [LARGE SCALE GENOMIC DNA]</scope>
    <source>
        <strain evidence="9 10">Pan189</strain>
    </source>
</reference>
<feature type="transmembrane region" description="Helical" evidence="7">
    <location>
        <begin position="345"/>
        <end position="372"/>
    </location>
</feature>
<comment type="subcellular location">
    <subcellularLocation>
        <location evidence="1">Cell membrane</location>
        <topology evidence="1">Multi-pass membrane protein</topology>
    </subcellularLocation>
</comment>
<feature type="domain" description="Type II secretion system protein GspF" evidence="8">
    <location>
        <begin position="253"/>
        <end position="373"/>
    </location>
</feature>
<dbReference type="PRINTS" id="PR00812">
    <property type="entry name" value="BCTERIALGSPF"/>
</dbReference>
<dbReference type="InterPro" id="IPR042094">
    <property type="entry name" value="T2SS_GspF_sf"/>
</dbReference>
<dbReference type="Gene3D" id="1.20.81.30">
    <property type="entry name" value="Type II secretion system (T2SS), domain F"/>
    <property type="match status" value="2"/>
</dbReference>
<evidence type="ECO:0000256" key="4">
    <source>
        <dbReference type="ARBA" id="ARBA00022692"/>
    </source>
</evidence>
<dbReference type="InterPro" id="IPR018076">
    <property type="entry name" value="T2SS_GspF_dom"/>
</dbReference>
<dbReference type="KEGG" id="svp:Pan189_05280"/>
<keyword evidence="6 7" id="KW-0472">Membrane</keyword>
<evidence type="ECO:0000256" key="5">
    <source>
        <dbReference type="ARBA" id="ARBA00022989"/>
    </source>
</evidence>
<dbReference type="PANTHER" id="PTHR30012">
    <property type="entry name" value="GENERAL SECRETION PATHWAY PROTEIN"/>
    <property type="match status" value="1"/>
</dbReference>
<dbReference type="EMBL" id="CP036268">
    <property type="protein sequence ID" value="QDT36173.1"/>
    <property type="molecule type" value="Genomic_DNA"/>
</dbReference>
<dbReference type="Pfam" id="PF00482">
    <property type="entry name" value="T2SSF"/>
    <property type="match status" value="2"/>
</dbReference>
<dbReference type="Proteomes" id="UP000317318">
    <property type="component" value="Chromosome"/>
</dbReference>
<feature type="domain" description="Type II secretion system protein GspF" evidence="8">
    <location>
        <begin position="72"/>
        <end position="182"/>
    </location>
</feature>
<evidence type="ECO:0000313" key="10">
    <source>
        <dbReference type="Proteomes" id="UP000317318"/>
    </source>
</evidence>
<dbReference type="GO" id="GO:0005886">
    <property type="term" value="C:plasma membrane"/>
    <property type="evidence" value="ECO:0007669"/>
    <property type="project" value="UniProtKB-SubCell"/>
</dbReference>
<evidence type="ECO:0000256" key="1">
    <source>
        <dbReference type="ARBA" id="ARBA00004651"/>
    </source>
</evidence>
<accession>A0A517QX58</accession>
<evidence type="ECO:0000256" key="6">
    <source>
        <dbReference type="ARBA" id="ARBA00023136"/>
    </source>
</evidence>
<keyword evidence="3" id="KW-1003">Cell membrane</keyword>
<keyword evidence="10" id="KW-1185">Reference proteome</keyword>
<keyword evidence="5 7" id="KW-1133">Transmembrane helix</keyword>
<protein>
    <submittedName>
        <fullName evidence="9">Type II secretion system protein F</fullName>
    </submittedName>
</protein>
<sequence>MPEFRYRATNSEGHREDGRLTAVDESAAQQELKGRGYAIDEIAIENEQPLDVTEFDGEPVLGNESLGLDDYTLEAAMRMVAEEWPSSRHRRAIETAASRLGRGEPPEQVLKSLEYELPPRLTTVVEAGLETGHLPKMLTAFIEATRAQRDRRRGVLIAFTYPTILIAVTGFIAWALLVIVVPMFATIYEGFGTQLPASTLALLKLSELVRGFGWYLLAAIVGLTLLCCFWFRTRRLPWFASFLVRPSELATTCRLLAVLVDADVPLTKSLRLLADTTADARLSRDLARCANLIAEGVPAHSAAAGWRFPEMFRQALHWADRRELFIVALNTQADLLDRRARVFSLILPTILEPISLMIVGGFVLFAVFSLFAPLLKFLNFLS</sequence>
<name>A0A517QX58_9PLAN</name>
<dbReference type="PANTHER" id="PTHR30012:SF0">
    <property type="entry name" value="TYPE II SECRETION SYSTEM PROTEIN F-RELATED"/>
    <property type="match status" value="1"/>
</dbReference>
<dbReference type="InterPro" id="IPR003004">
    <property type="entry name" value="GspF/PilC"/>
</dbReference>
<evidence type="ECO:0000256" key="3">
    <source>
        <dbReference type="ARBA" id="ARBA00022475"/>
    </source>
</evidence>
<dbReference type="AlphaFoldDB" id="A0A517QX58"/>
<dbReference type="RefSeq" id="WP_310820984.1">
    <property type="nucleotide sequence ID" value="NZ_CP036268.1"/>
</dbReference>
<comment type="similarity">
    <text evidence="2">Belongs to the GSP F family.</text>
</comment>
<evidence type="ECO:0000259" key="8">
    <source>
        <dbReference type="Pfam" id="PF00482"/>
    </source>
</evidence>
<gene>
    <name evidence="9" type="primary">gspF_1</name>
    <name evidence="9" type="ORF">Pan189_05280</name>
</gene>
<evidence type="ECO:0000256" key="2">
    <source>
        <dbReference type="ARBA" id="ARBA00005745"/>
    </source>
</evidence>
<organism evidence="9 10">
    <name type="scientific">Stratiformator vulcanicus</name>
    <dbReference type="NCBI Taxonomy" id="2527980"/>
    <lineage>
        <taxon>Bacteria</taxon>
        <taxon>Pseudomonadati</taxon>
        <taxon>Planctomycetota</taxon>
        <taxon>Planctomycetia</taxon>
        <taxon>Planctomycetales</taxon>
        <taxon>Planctomycetaceae</taxon>
        <taxon>Stratiformator</taxon>
    </lineage>
</organism>